<dbReference type="Gene3D" id="3.40.50.720">
    <property type="entry name" value="NAD(P)-binding Rossmann-like Domain"/>
    <property type="match status" value="1"/>
</dbReference>
<protein>
    <submittedName>
        <fullName evidence="1">SDR family NAD(P)-dependent oxidoreductase</fullName>
    </submittedName>
</protein>
<dbReference type="EMBL" id="CP041150">
    <property type="protein sequence ID" value="QDF70948.1"/>
    <property type="molecule type" value="Genomic_DNA"/>
</dbReference>
<reference evidence="1 2" key="1">
    <citation type="submission" date="2019-06" db="EMBL/GenBank/DDBJ databases">
        <title>Whole geneome sequnce of Mycobacteroides chelonae M77 isolated from bovine milk from Meghalaya, India.</title>
        <authorList>
            <person name="Vise E."/>
            <person name="Das S."/>
            <person name="Garg A."/>
            <person name="Ghatak S."/>
            <person name="Shakuntala I."/>
            <person name="Milton A.A.P."/>
            <person name="Karam A."/>
            <person name="Sanjukta R."/>
            <person name="Puro K."/>
            <person name="Sen A."/>
        </authorList>
    </citation>
    <scope>NUCLEOTIDE SEQUENCE [LARGE SCALE GENOMIC DNA]</scope>
    <source>
        <strain evidence="1 2">M77</strain>
    </source>
</reference>
<dbReference type="Proteomes" id="UP000317728">
    <property type="component" value="Chromosome"/>
</dbReference>
<accession>A0AB73U3S7</accession>
<dbReference type="Pfam" id="PF00106">
    <property type="entry name" value="adh_short"/>
    <property type="match status" value="1"/>
</dbReference>
<dbReference type="PANTHER" id="PTHR43431">
    <property type="entry name" value="OXIDOREDUCTASE, SHORT CHAIN DEHYDROGENASE/REDUCTASE FAMILY (AFU_ORTHOLOGUE AFUA_5G14000)"/>
    <property type="match status" value="1"/>
</dbReference>
<organism evidence="1 2">
    <name type="scientific">Mycobacteroides chelonae</name>
    <name type="common">Mycobacterium chelonae</name>
    <dbReference type="NCBI Taxonomy" id="1774"/>
    <lineage>
        <taxon>Bacteria</taxon>
        <taxon>Bacillati</taxon>
        <taxon>Actinomycetota</taxon>
        <taxon>Actinomycetes</taxon>
        <taxon>Mycobacteriales</taxon>
        <taxon>Mycobacteriaceae</taxon>
        <taxon>Mycobacteroides</taxon>
    </lineage>
</organism>
<dbReference type="PANTHER" id="PTHR43431:SF7">
    <property type="entry name" value="OXIDOREDUCTASE, SHORT CHAIN DEHYDROGENASE_REDUCTASE FAMILY (AFU_ORTHOLOGUE AFUA_5G14000)"/>
    <property type="match status" value="1"/>
</dbReference>
<dbReference type="InterPro" id="IPR036291">
    <property type="entry name" value="NAD(P)-bd_dom_sf"/>
</dbReference>
<evidence type="ECO:0000313" key="2">
    <source>
        <dbReference type="Proteomes" id="UP000317728"/>
    </source>
</evidence>
<sequence>MTWRLVMDRTMLVLGAGSGTGAAVARRFGREGFHVAVVGRRREPLDTLVADLAGRGVSATAFSVDLTDDIRVEELLTAVDTTLPPIEAIYYGPSSPVAFTPARDLTAAEADHYWALFVRPLIRTVSAALPGMIDRKRGTILATIGGTGARAMPEMSGPGPAAAAARNYLQGLHSEMAPHGVYVGLLTIGALILGSEMAAITPGDAHGFPTVESAALAEHLWGMSTVRSTFENFVPRDSAFQS</sequence>
<dbReference type="AlphaFoldDB" id="A0AB73U3S7"/>
<dbReference type="InterPro" id="IPR002347">
    <property type="entry name" value="SDR_fam"/>
</dbReference>
<gene>
    <name evidence="1" type="ORF">FJK96_12860</name>
</gene>
<name>A0AB73U3S7_MYCCH</name>
<evidence type="ECO:0000313" key="1">
    <source>
        <dbReference type="EMBL" id="QDF70948.1"/>
    </source>
</evidence>
<dbReference type="SUPFAM" id="SSF51735">
    <property type="entry name" value="NAD(P)-binding Rossmann-fold domains"/>
    <property type="match status" value="1"/>
</dbReference>
<proteinExistence type="predicted"/>